<protein>
    <submittedName>
        <fullName evidence="2">Uncharacterized protein</fullName>
    </submittedName>
</protein>
<dbReference type="RefSeq" id="WP_144196627.1">
    <property type="nucleotide sequence ID" value="NZ_VCIZ01000002.1"/>
</dbReference>
<keyword evidence="1" id="KW-1133">Transmembrane helix</keyword>
<evidence type="ECO:0000313" key="2">
    <source>
        <dbReference type="EMBL" id="TSP13934.1"/>
    </source>
</evidence>
<comment type="caution">
    <text evidence="2">The sequence shown here is derived from an EMBL/GenBank/DDBJ whole genome shotgun (WGS) entry which is preliminary data.</text>
</comment>
<reference evidence="2 3" key="1">
    <citation type="submission" date="2019-05" db="EMBL/GenBank/DDBJ databases">
        <title>Whole genome sequence analysis of Cupriavidus campinensis S14E4C strain.</title>
        <authorList>
            <person name="Abbaszade G."/>
            <person name="Szabo A."/>
            <person name="Toumi M."/>
            <person name="Toth E."/>
        </authorList>
    </citation>
    <scope>NUCLEOTIDE SEQUENCE [LARGE SCALE GENOMIC DNA]</scope>
    <source>
        <strain evidence="2 3">S14E4C</strain>
    </source>
</reference>
<accession>A0ABY3ESI8</accession>
<gene>
    <name evidence="2" type="ORF">FGG12_05515</name>
</gene>
<evidence type="ECO:0000313" key="3">
    <source>
        <dbReference type="Proteomes" id="UP000318943"/>
    </source>
</evidence>
<keyword evidence="1" id="KW-0812">Transmembrane</keyword>
<keyword evidence="3" id="KW-1185">Reference proteome</keyword>
<feature type="transmembrane region" description="Helical" evidence="1">
    <location>
        <begin position="6"/>
        <end position="34"/>
    </location>
</feature>
<dbReference type="Proteomes" id="UP000318943">
    <property type="component" value="Unassembled WGS sequence"/>
</dbReference>
<proteinExistence type="predicted"/>
<name>A0ABY3ESI8_9BURK</name>
<dbReference type="EMBL" id="VCIZ01000002">
    <property type="protein sequence ID" value="TSP13934.1"/>
    <property type="molecule type" value="Genomic_DNA"/>
</dbReference>
<keyword evidence="1" id="KW-0472">Membrane</keyword>
<evidence type="ECO:0000256" key="1">
    <source>
        <dbReference type="SAM" id="Phobius"/>
    </source>
</evidence>
<sequence>MHYALTINIGIILVIVAGLILTSNPLVLLGLFFLRDMPYQLEAMKLGAEDDEPSNPIGFTTD</sequence>
<organism evidence="2 3">
    <name type="scientific">Cupriavidus campinensis</name>
    <dbReference type="NCBI Taxonomy" id="151783"/>
    <lineage>
        <taxon>Bacteria</taxon>
        <taxon>Pseudomonadati</taxon>
        <taxon>Pseudomonadota</taxon>
        <taxon>Betaproteobacteria</taxon>
        <taxon>Burkholderiales</taxon>
        <taxon>Burkholderiaceae</taxon>
        <taxon>Cupriavidus</taxon>
    </lineage>
</organism>